<feature type="region of interest" description="Disordered" evidence="1">
    <location>
        <begin position="1"/>
        <end position="39"/>
    </location>
</feature>
<gene>
    <name evidence="2" type="ORF">IEQ34_020441</name>
</gene>
<reference evidence="2 3" key="1">
    <citation type="journal article" date="2021" name="Hortic Res">
        <title>Chromosome-scale assembly of the Dendrobium chrysotoxum genome enhances the understanding of orchid evolution.</title>
        <authorList>
            <person name="Zhang Y."/>
            <person name="Zhang G.Q."/>
            <person name="Zhang D."/>
            <person name="Liu X.D."/>
            <person name="Xu X.Y."/>
            <person name="Sun W.H."/>
            <person name="Yu X."/>
            <person name="Zhu X."/>
            <person name="Wang Z.W."/>
            <person name="Zhao X."/>
            <person name="Zhong W.Y."/>
            <person name="Chen H."/>
            <person name="Yin W.L."/>
            <person name="Huang T."/>
            <person name="Niu S.C."/>
            <person name="Liu Z.J."/>
        </authorList>
    </citation>
    <scope>NUCLEOTIDE SEQUENCE [LARGE SCALE GENOMIC DNA]</scope>
    <source>
        <strain evidence="2">Lindl</strain>
    </source>
</reference>
<dbReference type="Proteomes" id="UP000775213">
    <property type="component" value="Unassembled WGS sequence"/>
</dbReference>
<feature type="compositionally biased region" description="Basic and acidic residues" evidence="1">
    <location>
        <begin position="1"/>
        <end position="18"/>
    </location>
</feature>
<proteinExistence type="predicted"/>
<name>A0AAV7G2C9_DENCH</name>
<evidence type="ECO:0000313" key="2">
    <source>
        <dbReference type="EMBL" id="KAH0449749.1"/>
    </source>
</evidence>
<protein>
    <submittedName>
        <fullName evidence="2">Uncharacterized protein</fullName>
    </submittedName>
</protein>
<organism evidence="2 3">
    <name type="scientific">Dendrobium chrysotoxum</name>
    <name type="common">Orchid</name>
    <dbReference type="NCBI Taxonomy" id="161865"/>
    <lineage>
        <taxon>Eukaryota</taxon>
        <taxon>Viridiplantae</taxon>
        <taxon>Streptophyta</taxon>
        <taxon>Embryophyta</taxon>
        <taxon>Tracheophyta</taxon>
        <taxon>Spermatophyta</taxon>
        <taxon>Magnoliopsida</taxon>
        <taxon>Liliopsida</taxon>
        <taxon>Asparagales</taxon>
        <taxon>Orchidaceae</taxon>
        <taxon>Epidendroideae</taxon>
        <taxon>Malaxideae</taxon>
        <taxon>Dendrobiinae</taxon>
        <taxon>Dendrobium</taxon>
    </lineage>
</organism>
<feature type="compositionally biased region" description="Basic residues" evidence="1">
    <location>
        <begin position="22"/>
        <end position="31"/>
    </location>
</feature>
<dbReference type="EMBL" id="JAGFBR010000018">
    <property type="protein sequence ID" value="KAH0449749.1"/>
    <property type="molecule type" value="Genomic_DNA"/>
</dbReference>
<sequence length="139" mass="15712">MERQKEEEKTRKGDKRETAGGIKRKLKRGSGRTRAASLEKPIEVERRARVFANFDTASTRCCRRPESFLARPSRKGGGTGREDYGGTKIMLSRRTAVGNPRIEHPTSLVLLLFIVHINWQKDWQGEVGNEAIGPEAYIC</sequence>
<accession>A0AAV7G2C9</accession>
<evidence type="ECO:0000313" key="3">
    <source>
        <dbReference type="Proteomes" id="UP000775213"/>
    </source>
</evidence>
<keyword evidence="3" id="KW-1185">Reference proteome</keyword>
<dbReference type="AlphaFoldDB" id="A0AAV7G2C9"/>
<comment type="caution">
    <text evidence="2">The sequence shown here is derived from an EMBL/GenBank/DDBJ whole genome shotgun (WGS) entry which is preliminary data.</text>
</comment>
<evidence type="ECO:0000256" key="1">
    <source>
        <dbReference type="SAM" id="MobiDB-lite"/>
    </source>
</evidence>